<dbReference type="RefSeq" id="WP_061590150.1">
    <property type="nucleotide sequence ID" value="NZ_LROV01000007.1"/>
</dbReference>
<dbReference type="PATRIC" id="fig|28037.235.peg.1365"/>
<evidence type="ECO:0000313" key="1">
    <source>
        <dbReference type="EMBL" id="KYF34892.1"/>
    </source>
</evidence>
<dbReference type="GO" id="GO:0004812">
    <property type="term" value="F:aminoacyl-tRNA ligase activity"/>
    <property type="evidence" value="ECO:0007669"/>
    <property type="project" value="UniProtKB-KW"/>
</dbReference>
<keyword evidence="1" id="KW-0030">Aminoacyl-tRNA synthetase</keyword>
<dbReference type="Proteomes" id="UP000075442">
    <property type="component" value="Unassembled WGS sequence"/>
</dbReference>
<sequence>MAILDDLQALYDNGWDASFVYKGQDCAILPNSATDIQVSIGAQTYVVSSLDDLVNLDIDGQKLSNIMSKTEVQYY</sequence>
<dbReference type="EMBL" id="LROU01000112">
    <property type="protein sequence ID" value="KYF34892.1"/>
    <property type="molecule type" value="Genomic_DNA"/>
</dbReference>
<evidence type="ECO:0000313" key="2">
    <source>
        <dbReference type="Proteomes" id="UP000075442"/>
    </source>
</evidence>
<proteinExistence type="predicted"/>
<name>A0A150NRY7_STRMT</name>
<accession>A0A150NRY7</accession>
<protein>
    <submittedName>
        <fullName evidence="1">Isoleucyl-tRNA synthetase</fullName>
    </submittedName>
</protein>
<comment type="caution">
    <text evidence="1">The sequence shown here is derived from an EMBL/GenBank/DDBJ whole genome shotgun (WGS) entry which is preliminary data.</text>
</comment>
<dbReference type="AlphaFoldDB" id="A0A150NRY7"/>
<organism evidence="1 2">
    <name type="scientific">Streptococcus mitis</name>
    <dbReference type="NCBI Taxonomy" id="28037"/>
    <lineage>
        <taxon>Bacteria</taxon>
        <taxon>Bacillati</taxon>
        <taxon>Bacillota</taxon>
        <taxon>Bacilli</taxon>
        <taxon>Lactobacillales</taxon>
        <taxon>Streptococcaceae</taxon>
        <taxon>Streptococcus</taxon>
        <taxon>Streptococcus mitis group</taxon>
    </lineage>
</organism>
<keyword evidence="1" id="KW-0436">Ligase</keyword>
<reference evidence="1 2" key="1">
    <citation type="submission" date="2016-01" db="EMBL/GenBank/DDBJ databases">
        <title>Highly variable Streptococcus oralis 1 are common among viridans streptococci isolated from primates.</title>
        <authorList>
            <person name="Denapaite D."/>
            <person name="Rieger M."/>
            <person name="Koendgen S."/>
            <person name="Brueckner R."/>
            <person name="Ochigava I."/>
            <person name="Kappeler P."/>
            <person name="Maetz-Rensing K."/>
            <person name="Leendertz F."/>
        </authorList>
    </citation>
    <scope>NUCLEOTIDE SEQUENCE [LARGE SCALE GENOMIC DNA]</scope>
    <source>
        <strain evidence="1 2">M3-1</strain>
    </source>
</reference>
<gene>
    <name evidence="1" type="ORF">SMIM3I_00188</name>
</gene>